<protein>
    <submittedName>
        <fullName evidence="1">Uncharacterized protein</fullName>
    </submittedName>
</protein>
<proteinExistence type="predicted"/>
<comment type="caution">
    <text evidence="1">The sequence shown here is derived from an EMBL/GenBank/DDBJ whole genome shotgun (WGS) entry which is preliminary data.</text>
</comment>
<sequence>MSLDVYPFTYGPDGTLCMPELPPEMSTSVGAEATRIRLWSAPAVRSLGATYLPRLADGDLFVPPEETGAFLRECATLLAHLPVITAATRYQATYEADEWNIEDCLVTMIRVVHWARAQDYGVLIW</sequence>
<keyword evidence="2" id="KW-1185">Reference proteome</keyword>
<evidence type="ECO:0000313" key="2">
    <source>
        <dbReference type="Proteomes" id="UP001500620"/>
    </source>
</evidence>
<organism evidence="1 2">
    <name type="scientific">Dactylosporangium darangshiense</name>
    <dbReference type="NCBI Taxonomy" id="579108"/>
    <lineage>
        <taxon>Bacteria</taxon>
        <taxon>Bacillati</taxon>
        <taxon>Actinomycetota</taxon>
        <taxon>Actinomycetes</taxon>
        <taxon>Micromonosporales</taxon>
        <taxon>Micromonosporaceae</taxon>
        <taxon>Dactylosporangium</taxon>
    </lineage>
</organism>
<dbReference type="RefSeq" id="WP_345144956.1">
    <property type="nucleotide sequence ID" value="NZ_BAABAT010000151.1"/>
</dbReference>
<evidence type="ECO:0000313" key="1">
    <source>
        <dbReference type="EMBL" id="GAA4264336.1"/>
    </source>
</evidence>
<dbReference type="EMBL" id="BAABAT010000151">
    <property type="protein sequence ID" value="GAA4264336.1"/>
    <property type="molecule type" value="Genomic_DNA"/>
</dbReference>
<gene>
    <name evidence="1" type="ORF">GCM10022255_117040</name>
</gene>
<reference evidence="2" key="1">
    <citation type="journal article" date="2019" name="Int. J. Syst. Evol. Microbiol.">
        <title>The Global Catalogue of Microorganisms (GCM) 10K type strain sequencing project: providing services to taxonomists for standard genome sequencing and annotation.</title>
        <authorList>
            <consortium name="The Broad Institute Genomics Platform"/>
            <consortium name="The Broad Institute Genome Sequencing Center for Infectious Disease"/>
            <person name="Wu L."/>
            <person name="Ma J."/>
        </authorList>
    </citation>
    <scope>NUCLEOTIDE SEQUENCE [LARGE SCALE GENOMIC DNA]</scope>
    <source>
        <strain evidence="2">JCM 17441</strain>
    </source>
</reference>
<accession>A0ABP8DWK3</accession>
<name>A0ABP8DWK3_9ACTN</name>
<dbReference type="Proteomes" id="UP001500620">
    <property type="component" value="Unassembled WGS sequence"/>
</dbReference>